<name>A0A6G0XPN5_APHCR</name>
<dbReference type="GO" id="GO:0046983">
    <property type="term" value="F:protein dimerization activity"/>
    <property type="evidence" value="ECO:0007669"/>
    <property type="project" value="InterPro"/>
</dbReference>
<accession>A0A6G0XPN5</accession>
<dbReference type="OrthoDB" id="10054153at2759"/>
<keyword evidence="1" id="KW-1133">Transmembrane helix</keyword>
<protein>
    <submittedName>
        <fullName evidence="3">Zinc finger MYM-type protein 1-like</fullName>
    </submittedName>
</protein>
<dbReference type="SUPFAM" id="SSF53098">
    <property type="entry name" value="Ribonuclease H-like"/>
    <property type="match status" value="1"/>
</dbReference>
<dbReference type="EMBL" id="VUJU01007660">
    <property type="protein sequence ID" value="KAF0742359.1"/>
    <property type="molecule type" value="Genomic_DNA"/>
</dbReference>
<evidence type="ECO:0000313" key="3">
    <source>
        <dbReference type="EMBL" id="KAF0742359.1"/>
    </source>
</evidence>
<dbReference type="Pfam" id="PF05699">
    <property type="entry name" value="Dimer_Tnp_hAT"/>
    <property type="match status" value="1"/>
</dbReference>
<dbReference type="PANTHER" id="PTHR45749:SF35">
    <property type="entry name" value="AC-LIKE TRANSPOSASE-RELATED"/>
    <property type="match status" value="1"/>
</dbReference>
<feature type="transmembrane region" description="Helical" evidence="1">
    <location>
        <begin position="13"/>
        <end position="32"/>
    </location>
</feature>
<gene>
    <name evidence="3" type="ORF">FWK35_00033249</name>
</gene>
<keyword evidence="1" id="KW-0472">Membrane</keyword>
<evidence type="ECO:0000313" key="4">
    <source>
        <dbReference type="Proteomes" id="UP000478052"/>
    </source>
</evidence>
<evidence type="ECO:0000256" key="1">
    <source>
        <dbReference type="SAM" id="Phobius"/>
    </source>
</evidence>
<dbReference type="Proteomes" id="UP000478052">
    <property type="component" value="Unassembled WGS sequence"/>
</dbReference>
<evidence type="ECO:0000259" key="2">
    <source>
        <dbReference type="Pfam" id="PF05699"/>
    </source>
</evidence>
<keyword evidence="1" id="KW-0812">Transmembrane</keyword>
<dbReference type="AlphaFoldDB" id="A0A6G0XPN5"/>
<keyword evidence="4" id="KW-1185">Reference proteome</keyword>
<feature type="domain" description="HAT C-terminal dimerisation" evidence="2">
    <location>
        <begin position="12"/>
        <end position="68"/>
    </location>
</feature>
<dbReference type="PANTHER" id="PTHR45749">
    <property type="match status" value="1"/>
</dbReference>
<sequence>VLQYILDTDTKEIFSNVWIALRILLTIPVTVASGERSFSKLKLIKTYVRSTMGDERLSSLAILSIENDIAENLD</sequence>
<dbReference type="InterPro" id="IPR012337">
    <property type="entry name" value="RNaseH-like_sf"/>
</dbReference>
<reference evidence="3 4" key="1">
    <citation type="submission" date="2019-08" db="EMBL/GenBank/DDBJ databases">
        <title>Whole genome of Aphis craccivora.</title>
        <authorList>
            <person name="Voronova N.V."/>
            <person name="Shulinski R.S."/>
            <person name="Bandarenka Y.V."/>
            <person name="Zhorov D.G."/>
            <person name="Warner D."/>
        </authorList>
    </citation>
    <scope>NUCLEOTIDE SEQUENCE [LARGE SCALE GENOMIC DNA]</scope>
    <source>
        <strain evidence="3">180601</strain>
        <tissue evidence="3">Whole Body</tissue>
    </source>
</reference>
<comment type="caution">
    <text evidence="3">The sequence shown here is derived from an EMBL/GenBank/DDBJ whole genome shotgun (WGS) entry which is preliminary data.</text>
</comment>
<organism evidence="3 4">
    <name type="scientific">Aphis craccivora</name>
    <name type="common">Cowpea aphid</name>
    <dbReference type="NCBI Taxonomy" id="307492"/>
    <lineage>
        <taxon>Eukaryota</taxon>
        <taxon>Metazoa</taxon>
        <taxon>Ecdysozoa</taxon>
        <taxon>Arthropoda</taxon>
        <taxon>Hexapoda</taxon>
        <taxon>Insecta</taxon>
        <taxon>Pterygota</taxon>
        <taxon>Neoptera</taxon>
        <taxon>Paraneoptera</taxon>
        <taxon>Hemiptera</taxon>
        <taxon>Sternorrhyncha</taxon>
        <taxon>Aphidomorpha</taxon>
        <taxon>Aphidoidea</taxon>
        <taxon>Aphididae</taxon>
        <taxon>Aphidini</taxon>
        <taxon>Aphis</taxon>
        <taxon>Aphis</taxon>
    </lineage>
</organism>
<dbReference type="InterPro" id="IPR008906">
    <property type="entry name" value="HATC_C_dom"/>
</dbReference>
<feature type="non-terminal residue" evidence="3">
    <location>
        <position position="1"/>
    </location>
</feature>
<proteinExistence type="predicted"/>